<dbReference type="InterPro" id="IPR005688">
    <property type="entry name" value="Toc34"/>
</dbReference>
<dbReference type="GO" id="GO:0006886">
    <property type="term" value="P:intracellular protein transport"/>
    <property type="evidence" value="ECO:0007669"/>
    <property type="project" value="UniProtKB-UniRule"/>
</dbReference>
<evidence type="ECO:0000256" key="16">
    <source>
        <dbReference type="PIRSR" id="PIRSR038134-2"/>
    </source>
</evidence>
<organism evidence="18 19">
    <name type="scientific">Saponaria officinalis</name>
    <name type="common">Common soapwort</name>
    <name type="synonym">Lychnis saponaria</name>
    <dbReference type="NCBI Taxonomy" id="3572"/>
    <lineage>
        <taxon>Eukaryota</taxon>
        <taxon>Viridiplantae</taxon>
        <taxon>Streptophyta</taxon>
        <taxon>Embryophyta</taxon>
        <taxon>Tracheophyta</taxon>
        <taxon>Spermatophyta</taxon>
        <taxon>Magnoliopsida</taxon>
        <taxon>eudicotyledons</taxon>
        <taxon>Gunneridae</taxon>
        <taxon>Pentapetalae</taxon>
        <taxon>Caryophyllales</taxon>
        <taxon>Caryophyllaceae</taxon>
        <taxon>Caryophylleae</taxon>
        <taxon>Saponaria</taxon>
    </lineage>
</organism>
<proteinExistence type="inferred from homology"/>
<comment type="caution">
    <text evidence="18">The sequence shown here is derived from an EMBL/GenBank/DDBJ whole genome shotgun (WGS) entry which is preliminary data.</text>
</comment>
<feature type="binding site" evidence="15">
    <location>
        <begin position="66"/>
        <end position="71"/>
    </location>
    <ligand>
        <name>GTP</name>
        <dbReference type="ChEBI" id="CHEBI:37565"/>
    </ligand>
</feature>
<dbReference type="NCBIfam" id="TIGR00991">
    <property type="entry name" value="3a0901s02IAP34"/>
    <property type="match status" value="1"/>
</dbReference>
<evidence type="ECO:0000256" key="9">
    <source>
        <dbReference type="ARBA" id="ARBA00022989"/>
    </source>
</evidence>
<dbReference type="GO" id="GO:0009707">
    <property type="term" value="C:chloroplast outer membrane"/>
    <property type="evidence" value="ECO:0007669"/>
    <property type="project" value="UniProtKB-SubCell"/>
</dbReference>
<dbReference type="PIRSF" id="PIRSF038134">
    <property type="entry name" value="Toc34"/>
    <property type="match status" value="1"/>
</dbReference>
<keyword evidence="3 14" id="KW-0934">Plastid</keyword>
<keyword evidence="10 14" id="KW-0342">GTP-binding</keyword>
<dbReference type="GO" id="GO:0005525">
    <property type="term" value="F:GTP binding"/>
    <property type="evidence" value="ECO:0007669"/>
    <property type="project" value="UniProtKB-UniRule"/>
</dbReference>
<dbReference type="EC" id="3.6.5.-" evidence="14"/>
<evidence type="ECO:0000256" key="13">
    <source>
        <dbReference type="ARBA" id="ARBA00060807"/>
    </source>
</evidence>
<comment type="similarity">
    <text evidence="13 14">Belongs to the TRAFAC class TrmE-Era-EngA-EngB-Septin-like GTPase superfamily. AIG1/Toc34/Toc159-like paraseptin GTPase family. TOC34 subfamily.</text>
</comment>
<keyword evidence="8 14" id="KW-0653">Protein transport</keyword>
<evidence type="ECO:0000313" key="18">
    <source>
        <dbReference type="EMBL" id="KAK9666853.1"/>
    </source>
</evidence>
<dbReference type="GO" id="GO:0016787">
    <property type="term" value="F:hydrolase activity"/>
    <property type="evidence" value="ECO:0007669"/>
    <property type="project" value="UniProtKB-KW"/>
</dbReference>
<reference evidence="18" key="1">
    <citation type="submission" date="2024-03" db="EMBL/GenBank/DDBJ databases">
        <title>WGS assembly of Saponaria officinalis var. Norfolk2.</title>
        <authorList>
            <person name="Jenkins J."/>
            <person name="Shu S."/>
            <person name="Grimwood J."/>
            <person name="Barry K."/>
            <person name="Goodstein D."/>
            <person name="Schmutz J."/>
            <person name="Leebens-Mack J."/>
            <person name="Osbourn A."/>
        </authorList>
    </citation>
    <scope>NUCLEOTIDE SEQUENCE [LARGE SCALE GENOMIC DNA]</scope>
    <source>
        <strain evidence="18">JIC</strain>
    </source>
</reference>
<dbReference type="GO" id="GO:0015450">
    <property type="term" value="F:protein-transporting ATPase activity"/>
    <property type="evidence" value="ECO:0007669"/>
    <property type="project" value="InterPro"/>
</dbReference>
<dbReference type="Pfam" id="PF04548">
    <property type="entry name" value="AIG1"/>
    <property type="match status" value="1"/>
</dbReference>
<keyword evidence="6 14" id="KW-0378">Hydrolase</keyword>
<evidence type="ECO:0000256" key="4">
    <source>
        <dbReference type="ARBA" id="ARBA00022692"/>
    </source>
</evidence>
<gene>
    <name evidence="18" type="ORF">RND81_14G216100</name>
</gene>
<feature type="binding site" evidence="15">
    <location>
        <begin position="47"/>
        <end position="52"/>
    </location>
    <ligand>
        <name>GTP</name>
        <dbReference type="ChEBI" id="CHEBI:37565"/>
    </ligand>
</feature>
<sequence length="312" mass="34505">MAVQMAREWTGIQQFPAATQNKLFELLGKLKQENVDSLTILVLGKGGVGKSSTVNSVIGERVVAVSAFQSEGPRPVMVSRSRAGFTLNIIDTPGLVEGGYVNDRALHMIKSFLLNRTIDILLYVDRLDAYRVDTLDRQIIKAITDGFGKAIWNRAAVVLSHAQLSPPDGLSYEEFVSKRSEALLKVVRQGARIKKQDSLASSMPVILVENSGRCSKNDDGEKVLPDGVAWIPNLVKVIIDVVSNGSTGILVDERLIEGPNPNERGKYLMPLFWAAQFLMWKHLRGSIKQDIAQEPKPAWELRDKVVAVRKFS</sequence>
<dbReference type="EMBL" id="JBDFQZ010000014">
    <property type="protein sequence ID" value="KAK9666853.1"/>
    <property type="molecule type" value="Genomic_DNA"/>
</dbReference>
<evidence type="ECO:0000256" key="7">
    <source>
        <dbReference type="ARBA" id="ARBA00022805"/>
    </source>
</evidence>
<comment type="subcellular location">
    <subcellularLocation>
        <location evidence="12 14">Plastid</location>
        <location evidence="12 14">Chloroplast outer membrane</location>
    </subcellularLocation>
</comment>
<keyword evidence="16" id="KW-0460">Magnesium</keyword>
<evidence type="ECO:0000259" key="17">
    <source>
        <dbReference type="PROSITE" id="PS51720"/>
    </source>
</evidence>
<dbReference type="InterPro" id="IPR045058">
    <property type="entry name" value="GIMA/IAN/Toc"/>
</dbReference>
<dbReference type="Gene3D" id="3.40.50.300">
    <property type="entry name" value="P-loop containing nucleotide triphosphate hydrolases"/>
    <property type="match status" value="1"/>
</dbReference>
<keyword evidence="16" id="KW-0479">Metal-binding</keyword>
<dbReference type="Proteomes" id="UP001443914">
    <property type="component" value="Unassembled WGS sequence"/>
</dbReference>
<keyword evidence="4 14" id="KW-0812">Transmembrane</keyword>
<dbReference type="FunFam" id="3.40.50.300:FF:001070">
    <property type="entry name" value="Translocase of chloroplast"/>
    <property type="match status" value="1"/>
</dbReference>
<keyword evidence="1 14" id="KW-0813">Transport</keyword>
<keyword evidence="19" id="KW-1185">Reference proteome</keyword>
<keyword evidence="5 14" id="KW-0547">Nucleotide-binding</keyword>
<comment type="function">
    <text evidence="14">GTPase involved in protein precursor import into chloroplasts. Seems to recognize chloroplast-destined precursor proteins and regulate their presentation to the translocation channel through GTP hydrolysis.</text>
</comment>
<feature type="domain" description="AIG1-type G" evidence="17">
    <location>
        <begin position="35"/>
        <end position="259"/>
    </location>
</feature>
<evidence type="ECO:0000256" key="15">
    <source>
        <dbReference type="PIRSR" id="PIRSR038134-1"/>
    </source>
</evidence>
<evidence type="ECO:0000256" key="2">
    <source>
        <dbReference type="ARBA" id="ARBA00022528"/>
    </source>
</evidence>
<feature type="binding site" evidence="16">
    <location>
        <position position="51"/>
    </location>
    <ligand>
        <name>Mg(2+)</name>
        <dbReference type="ChEBI" id="CHEBI:18420"/>
    </ligand>
</feature>
<evidence type="ECO:0000256" key="10">
    <source>
        <dbReference type="ARBA" id="ARBA00023134"/>
    </source>
</evidence>
<keyword evidence="7 14" id="KW-1002">Plastid outer membrane</keyword>
<keyword evidence="9" id="KW-1133">Transmembrane helix</keyword>
<keyword evidence="2 14" id="KW-0150">Chloroplast</keyword>
<dbReference type="GO" id="GO:0042802">
    <property type="term" value="F:identical protein binding"/>
    <property type="evidence" value="ECO:0007669"/>
    <property type="project" value="UniProtKB-ARBA"/>
</dbReference>
<dbReference type="PANTHER" id="PTHR10903">
    <property type="entry name" value="GTPASE, IMAP FAMILY MEMBER-RELATED"/>
    <property type="match status" value="1"/>
</dbReference>
<evidence type="ECO:0000256" key="14">
    <source>
        <dbReference type="PIRNR" id="PIRNR038134"/>
    </source>
</evidence>
<evidence type="ECO:0000256" key="5">
    <source>
        <dbReference type="ARBA" id="ARBA00022741"/>
    </source>
</evidence>
<dbReference type="AlphaFoldDB" id="A0AAW1GVA5"/>
<keyword evidence="11 14" id="KW-0472">Membrane</keyword>
<evidence type="ECO:0000256" key="11">
    <source>
        <dbReference type="ARBA" id="ARBA00023136"/>
    </source>
</evidence>
<evidence type="ECO:0000256" key="1">
    <source>
        <dbReference type="ARBA" id="ARBA00022448"/>
    </source>
</evidence>
<feature type="binding site" evidence="15">
    <location>
        <begin position="209"/>
        <end position="210"/>
    </location>
    <ligand>
        <name>GTP</name>
        <dbReference type="ChEBI" id="CHEBI:37565"/>
    </ligand>
</feature>
<dbReference type="CDD" id="cd01853">
    <property type="entry name" value="Toc34_like"/>
    <property type="match status" value="1"/>
</dbReference>
<protein>
    <recommendedName>
        <fullName evidence="14">Translocase of chloroplast</fullName>
        <ecNumber evidence="14">3.6.5.-</ecNumber>
    </recommendedName>
</protein>
<dbReference type="SUPFAM" id="SSF52540">
    <property type="entry name" value="P-loop containing nucleoside triphosphate hydrolases"/>
    <property type="match status" value="1"/>
</dbReference>
<feature type="binding site" evidence="15">
    <location>
        <position position="161"/>
    </location>
    <ligand>
        <name>GTP</name>
        <dbReference type="ChEBI" id="CHEBI:37565"/>
    </ligand>
</feature>
<accession>A0AAW1GVA5</accession>
<evidence type="ECO:0000256" key="3">
    <source>
        <dbReference type="ARBA" id="ARBA00022640"/>
    </source>
</evidence>
<evidence type="ECO:0000256" key="6">
    <source>
        <dbReference type="ARBA" id="ARBA00022801"/>
    </source>
</evidence>
<name>A0AAW1GVA5_SAPOF</name>
<evidence type="ECO:0000313" key="19">
    <source>
        <dbReference type="Proteomes" id="UP001443914"/>
    </source>
</evidence>
<dbReference type="PROSITE" id="PS51720">
    <property type="entry name" value="G_AIG1"/>
    <property type="match status" value="1"/>
</dbReference>
<feature type="binding site" evidence="16">
    <location>
        <position position="69"/>
    </location>
    <ligand>
        <name>Mg(2+)</name>
        <dbReference type="ChEBI" id="CHEBI:18420"/>
    </ligand>
</feature>
<dbReference type="GO" id="GO:0046872">
    <property type="term" value="F:metal ion binding"/>
    <property type="evidence" value="ECO:0007669"/>
    <property type="project" value="UniProtKB-KW"/>
</dbReference>
<dbReference type="PANTHER" id="PTHR10903:SF149">
    <property type="entry name" value="TRANSLOCASE OF CHLOROPLAST 33, CHLOROPLASTIC"/>
    <property type="match status" value="1"/>
</dbReference>
<comment type="subunit">
    <text evidence="14">Homodimer.</text>
</comment>
<evidence type="ECO:0000256" key="12">
    <source>
        <dbReference type="ARBA" id="ARBA00024013"/>
    </source>
</evidence>
<evidence type="ECO:0000256" key="8">
    <source>
        <dbReference type="ARBA" id="ARBA00022927"/>
    </source>
</evidence>
<dbReference type="InterPro" id="IPR006703">
    <property type="entry name" value="G_AIG1"/>
</dbReference>
<dbReference type="InterPro" id="IPR027417">
    <property type="entry name" value="P-loop_NTPase"/>
</dbReference>